<dbReference type="RefSeq" id="WP_204663450.1">
    <property type="nucleotide sequence ID" value="NZ_JAFBDT010000007.1"/>
</dbReference>
<dbReference type="InterPro" id="IPR005811">
    <property type="entry name" value="SUCC_ACL_C"/>
</dbReference>
<name>A0ABS2MQM0_9FIRM</name>
<organism evidence="3 4">
    <name type="scientific">Fusibacter tunisiensis</name>
    <dbReference type="NCBI Taxonomy" id="1008308"/>
    <lineage>
        <taxon>Bacteria</taxon>
        <taxon>Bacillati</taxon>
        <taxon>Bacillota</taxon>
        <taxon>Clostridia</taxon>
        <taxon>Eubacteriales</taxon>
        <taxon>Eubacteriales Family XII. Incertae Sedis</taxon>
        <taxon>Fusibacter</taxon>
    </lineage>
</organism>
<dbReference type="Gene3D" id="3.40.50.261">
    <property type="entry name" value="Succinyl-CoA synthetase domains"/>
    <property type="match status" value="2"/>
</dbReference>
<evidence type="ECO:0000259" key="1">
    <source>
        <dbReference type="Pfam" id="PF00549"/>
    </source>
</evidence>
<evidence type="ECO:0000259" key="2">
    <source>
        <dbReference type="Pfam" id="PF02629"/>
    </source>
</evidence>
<keyword evidence="4" id="KW-1185">Reference proteome</keyword>
<dbReference type="SUPFAM" id="SSF52210">
    <property type="entry name" value="Succinyl-CoA synthetase domains"/>
    <property type="match status" value="2"/>
</dbReference>
<evidence type="ECO:0000313" key="3">
    <source>
        <dbReference type="EMBL" id="MBM7561696.1"/>
    </source>
</evidence>
<gene>
    <name evidence="3" type="ORF">JOC49_001237</name>
</gene>
<dbReference type="InterPro" id="IPR003781">
    <property type="entry name" value="CoA-bd"/>
</dbReference>
<comment type="caution">
    <text evidence="3">The sequence shown here is derived from an EMBL/GenBank/DDBJ whole genome shotgun (WGS) entry which is preliminary data.</text>
</comment>
<dbReference type="Pfam" id="PF02629">
    <property type="entry name" value="CoA_binding"/>
    <property type="match status" value="1"/>
</dbReference>
<protein>
    <submittedName>
        <fullName evidence="3">FdrA protein</fullName>
    </submittedName>
</protein>
<dbReference type="PANTHER" id="PTHR11117">
    <property type="entry name" value="SUCCINYL-COA LIGASE SUBUNIT ALPHA"/>
    <property type="match status" value="1"/>
</dbReference>
<dbReference type="Proteomes" id="UP000767854">
    <property type="component" value="Unassembled WGS sequence"/>
</dbReference>
<evidence type="ECO:0000313" key="4">
    <source>
        <dbReference type="Proteomes" id="UP000767854"/>
    </source>
</evidence>
<dbReference type="Pfam" id="PF00549">
    <property type="entry name" value="Ligase_CoA"/>
    <property type="match status" value="1"/>
</dbReference>
<feature type="domain" description="CoA-binding" evidence="2">
    <location>
        <begin position="187"/>
        <end position="281"/>
    </location>
</feature>
<reference evidence="3 4" key="1">
    <citation type="submission" date="2021-01" db="EMBL/GenBank/DDBJ databases">
        <title>Genomic Encyclopedia of Type Strains, Phase IV (KMG-IV): sequencing the most valuable type-strain genomes for metagenomic binning, comparative biology and taxonomic classification.</title>
        <authorList>
            <person name="Goeker M."/>
        </authorList>
    </citation>
    <scope>NUCLEOTIDE SEQUENCE [LARGE SCALE GENOMIC DNA]</scope>
    <source>
        <strain evidence="3 4">DSM 24436</strain>
    </source>
</reference>
<dbReference type="PANTHER" id="PTHR11117:SF24">
    <property type="entry name" value="PROTEIN FDRA"/>
    <property type="match status" value="1"/>
</dbReference>
<accession>A0ABS2MQM0</accession>
<sequence>MIRLEVRKNSYYDSVTLMLISKEVKNVEGVVDVLVGMGTELNKELSENLGLGSPELKEVSPNDFFVTAEIENEAVMAEVIKKVDELLNEKKTSSGSDFKPATLKSAMEMMPDANMAVVSIAGQYAEEEVDRLLDQDLNVMLFSDNVSVEAELKLKKKAVEKGLLMMGPDCGTAIINGIPLAFANVVKKGPIGIVGASGTGTQEVSAMIDKLGSGCSQVIGTGGRDLKSEIGGLMMIQGFDALVRDPETKVIVLISKPPAPEVAEKILKKVAETDKPVVVDFIGGDMEAIKKSGAVPCLTLEDTAYKAVALAKGNEPVDFVGFSQEISEIDQLVADKVGNLKPEQKNFRGLYTGGTLADEAMKMLGQTIEGIYSNIPLSPEYAIENLSEVTGHVCLDLGEDQFTVGRPHPMIDPSTRADRFKTDIDDSVAVALMDVVIGYGSHEDPAGELAKSIREIKKNLKNQVVFVASITGTEGDPQDLKHSQKVLEDEGVVVMPSNAQAVRFVQKVMNHVLAKEAK</sequence>
<dbReference type="EMBL" id="JAFBDT010000007">
    <property type="protein sequence ID" value="MBM7561696.1"/>
    <property type="molecule type" value="Genomic_DNA"/>
</dbReference>
<proteinExistence type="predicted"/>
<feature type="domain" description="ATP-citrate synthase/succinyl-CoA ligase C-terminal" evidence="1">
    <location>
        <begin position="350"/>
        <end position="507"/>
    </location>
</feature>
<dbReference type="Gene3D" id="3.40.50.720">
    <property type="entry name" value="NAD(P)-binding Rossmann-like Domain"/>
    <property type="match status" value="1"/>
</dbReference>
<dbReference type="InterPro" id="IPR016102">
    <property type="entry name" value="Succinyl-CoA_synth-like"/>
</dbReference>
<dbReference type="NCBIfam" id="NF004760">
    <property type="entry name" value="PRK06091.1"/>
    <property type="match status" value="1"/>
</dbReference>